<dbReference type="InterPro" id="IPR050204">
    <property type="entry name" value="AraC_XylS_family_regulators"/>
</dbReference>
<dbReference type="InterPro" id="IPR018062">
    <property type="entry name" value="HTH_AraC-typ_CS"/>
</dbReference>
<evidence type="ECO:0000256" key="2">
    <source>
        <dbReference type="ARBA" id="ARBA00023125"/>
    </source>
</evidence>
<dbReference type="OrthoDB" id="9783876at2"/>
<feature type="domain" description="HTH araC/xylS-type" evidence="5">
    <location>
        <begin position="119"/>
        <end position="216"/>
    </location>
</feature>
<dbReference type="AlphaFoldDB" id="A0A1I0CAW0"/>
<dbReference type="Gene3D" id="1.10.10.60">
    <property type="entry name" value="Homeodomain-like"/>
    <property type="match status" value="1"/>
</dbReference>
<evidence type="ECO:0000313" key="6">
    <source>
        <dbReference type="EMBL" id="SET16641.1"/>
    </source>
</evidence>
<keyword evidence="2 6" id="KW-0238">DNA-binding</keyword>
<dbReference type="EMBL" id="FOHZ01000005">
    <property type="protein sequence ID" value="SET16641.1"/>
    <property type="molecule type" value="Genomic_DNA"/>
</dbReference>
<dbReference type="RefSeq" id="WP_091849893.1">
    <property type="nucleotide sequence ID" value="NZ_FOHZ01000005.1"/>
</dbReference>
<dbReference type="Proteomes" id="UP000198762">
    <property type="component" value="Unassembled WGS sequence"/>
</dbReference>
<accession>A0A1I0CAW0</accession>
<evidence type="ECO:0000259" key="5">
    <source>
        <dbReference type="PROSITE" id="PS01124"/>
    </source>
</evidence>
<dbReference type="PANTHER" id="PTHR46796">
    <property type="entry name" value="HTH-TYPE TRANSCRIPTIONAL ACTIVATOR RHAS-RELATED"/>
    <property type="match status" value="1"/>
</dbReference>
<dbReference type="PROSITE" id="PS00041">
    <property type="entry name" value="HTH_ARAC_FAMILY_1"/>
    <property type="match status" value="1"/>
</dbReference>
<dbReference type="InterPro" id="IPR018060">
    <property type="entry name" value="HTH_AraC"/>
</dbReference>
<dbReference type="PROSITE" id="PS01124">
    <property type="entry name" value="HTH_ARAC_FAMILY_2"/>
    <property type="match status" value="1"/>
</dbReference>
<dbReference type="STRING" id="430453.SAMN04487962_10562"/>
<organism evidence="6 7">
    <name type="scientific">Marinobacter segnicrescens</name>
    <dbReference type="NCBI Taxonomy" id="430453"/>
    <lineage>
        <taxon>Bacteria</taxon>
        <taxon>Pseudomonadati</taxon>
        <taxon>Pseudomonadota</taxon>
        <taxon>Gammaproteobacteria</taxon>
        <taxon>Pseudomonadales</taxon>
        <taxon>Marinobacteraceae</taxon>
        <taxon>Marinobacter</taxon>
    </lineage>
</organism>
<dbReference type="GO" id="GO:0009893">
    <property type="term" value="P:positive regulation of metabolic process"/>
    <property type="evidence" value="ECO:0007669"/>
    <property type="project" value="UniProtKB-ARBA"/>
</dbReference>
<keyword evidence="1" id="KW-0805">Transcription regulation</keyword>
<proteinExistence type="predicted"/>
<comment type="function">
    <text evidence="4">Regulatory protein of the TOL plasmid xyl operons. XylS activates the xylXYZLTEGFJQKIH operon required for the degradation of toluene, m-xylene and p-xylene.</text>
</comment>
<gene>
    <name evidence="6" type="ORF">SAMN04487962_10562</name>
</gene>
<dbReference type="Pfam" id="PF12833">
    <property type="entry name" value="HTH_18"/>
    <property type="match status" value="1"/>
</dbReference>
<dbReference type="InterPro" id="IPR009057">
    <property type="entry name" value="Homeodomain-like_sf"/>
</dbReference>
<keyword evidence="7" id="KW-1185">Reference proteome</keyword>
<sequence>MTNKNNPSTQCHKAPRMLLRAREVIFLGTCRSRQEVYRTTQELLPPLSQAYPALASLMAPVGDGIYCHHPHEAKVIATMTDVRNKGGITAGTASAMIRASLIPEHLQNLTFREFDPRVLAVARRIRTSLHDAPALSDLAREVRLSESRLEKLFKEQAGLPITQYRVRYRVFISTIIMALGYSVTEAALLGGFANSAHLSRCYRQVNGLTPSSTFLHPPCLDALLDDSAIELVAPLLEGHAVS</sequence>
<reference evidence="7" key="1">
    <citation type="submission" date="2016-10" db="EMBL/GenBank/DDBJ databases">
        <authorList>
            <person name="Varghese N."/>
            <person name="Submissions S."/>
        </authorList>
    </citation>
    <scope>NUCLEOTIDE SEQUENCE [LARGE SCALE GENOMIC DNA]</scope>
    <source>
        <strain evidence="7">CGMCC 1.6489</strain>
    </source>
</reference>
<dbReference type="GO" id="GO:0043565">
    <property type="term" value="F:sequence-specific DNA binding"/>
    <property type="evidence" value="ECO:0007669"/>
    <property type="project" value="InterPro"/>
</dbReference>
<dbReference type="SMART" id="SM00342">
    <property type="entry name" value="HTH_ARAC"/>
    <property type="match status" value="1"/>
</dbReference>
<evidence type="ECO:0000313" key="7">
    <source>
        <dbReference type="Proteomes" id="UP000198762"/>
    </source>
</evidence>
<evidence type="ECO:0000256" key="1">
    <source>
        <dbReference type="ARBA" id="ARBA00023015"/>
    </source>
</evidence>
<evidence type="ECO:0000256" key="4">
    <source>
        <dbReference type="ARBA" id="ARBA00037345"/>
    </source>
</evidence>
<dbReference type="SUPFAM" id="SSF46689">
    <property type="entry name" value="Homeodomain-like"/>
    <property type="match status" value="1"/>
</dbReference>
<protein>
    <submittedName>
        <fullName evidence="6">AraC-type DNA-binding protein</fullName>
    </submittedName>
</protein>
<keyword evidence="3" id="KW-0804">Transcription</keyword>
<evidence type="ECO:0000256" key="3">
    <source>
        <dbReference type="ARBA" id="ARBA00023163"/>
    </source>
</evidence>
<dbReference type="GO" id="GO:0003700">
    <property type="term" value="F:DNA-binding transcription factor activity"/>
    <property type="evidence" value="ECO:0007669"/>
    <property type="project" value="InterPro"/>
</dbReference>
<name>A0A1I0CAW0_9GAMM</name>